<comment type="caution">
    <text evidence="1">The sequence shown here is derived from an EMBL/GenBank/DDBJ whole genome shotgun (WGS) entry which is preliminary data.</text>
</comment>
<protein>
    <submittedName>
        <fullName evidence="1">Uncharacterized protein</fullName>
    </submittedName>
</protein>
<dbReference type="OrthoDB" id="10498686at2759"/>
<evidence type="ECO:0000313" key="1">
    <source>
        <dbReference type="EMBL" id="RUS86210.1"/>
    </source>
</evidence>
<evidence type="ECO:0000313" key="2">
    <source>
        <dbReference type="Proteomes" id="UP000271974"/>
    </source>
</evidence>
<name>A0A3S0ZYI6_ELYCH</name>
<organism evidence="1 2">
    <name type="scientific">Elysia chlorotica</name>
    <name type="common">Eastern emerald elysia</name>
    <name type="synonym">Sea slug</name>
    <dbReference type="NCBI Taxonomy" id="188477"/>
    <lineage>
        <taxon>Eukaryota</taxon>
        <taxon>Metazoa</taxon>
        <taxon>Spiralia</taxon>
        <taxon>Lophotrochozoa</taxon>
        <taxon>Mollusca</taxon>
        <taxon>Gastropoda</taxon>
        <taxon>Heterobranchia</taxon>
        <taxon>Euthyneura</taxon>
        <taxon>Panpulmonata</taxon>
        <taxon>Sacoglossa</taxon>
        <taxon>Placobranchoidea</taxon>
        <taxon>Plakobranchidae</taxon>
        <taxon>Elysia</taxon>
    </lineage>
</organism>
<sequence>MDAALCLLNALNTRAQEQEAAGESSKSTVAAISMTAQAMQDTMADTVGIIAYTYDLDDDKNVNKRWTVNGQVNRDPFGRHSYGVGISHSWGRKRRSVSKRGDWNVGAHVNRGPGGTSYGASVSYSWGRR</sequence>
<accession>A0A3S0ZYI6</accession>
<dbReference type="AlphaFoldDB" id="A0A3S0ZYI6"/>
<proteinExistence type="predicted"/>
<keyword evidence="2" id="KW-1185">Reference proteome</keyword>
<dbReference type="Proteomes" id="UP000271974">
    <property type="component" value="Unassembled WGS sequence"/>
</dbReference>
<gene>
    <name evidence="1" type="ORF">EGW08_006005</name>
</gene>
<reference evidence="1 2" key="1">
    <citation type="submission" date="2019-01" db="EMBL/GenBank/DDBJ databases">
        <title>A draft genome assembly of the solar-powered sea slug Elysia chlorotica.</title>
        <authorList>
            <person name="Cai H."/>
            <person name="Li Q."/>
            <person name="Fang X."/>
            <person name="Li J."/>
            <person name="Curtis N.E."/>
            <person name="Altenburger A."/>
            <person name="Shibata T."/>
            <person name="Feng M."/>
            <person name="Maeda T."/>
            <person name="Schwartz J.A."/>
            <person name="Shigenobu S."/>
            <person name="Lundholm N."/>
            <person name="Nishiyama T."/>
            <person name="Yang H."/>
            <person name="Hasebe M."/>
            <person name="Li S."/>
            <person name="Pierce S.K."/>
            <person name="Wang J."/>
        </authorList>
    </citation>
    <scope>NUCLEOTIDE SEQUENCE [LARGE SCALE GENOMIC DNA]</scope>
    <source>
        <strain evidence="1">EC2010</strain>
        <tissue evidence="1">Whole organism of an adult</tissue>
    </source>
</reference>
<dbReference type="EMBL" id="RQTK01000146">
    <property type="protein sequence ID" value="RUS86210.1"/>
    <property type="molecule type" value="Genomic_DNA"/>
</dbReference>